<name>A0AAV4P3C0_CAEEX</name>
<evidence type="ECO:0000313" key="1">
    <source>
        <dbReference type="EMBL" id="GIX90528.1"/>
    </source>
</evidence>
<reference evidence="1 2" key="1">
    <citation type="submission" date="2021-06" db="EMBL/GenBank/DDBJ databases">
        <title>Caerostris extrusa draft genome.</title>
        <authorList>
            <person name="Kono N."/>
            <person name="Arakawa K."/>
        </authorList>
    </citation>
    <scope>NUCLEOTIDE SEQUENCE [LARGE SCALE GENOMIC DNA]</scope>
</reference>
<organism evidence="1 2">
    <name type="scientific">Caerostris extrusa</name>
    <name type="common">Bark spider</name>
    <name type="synonym">Caerostris bankana</name>
    <dbReference type="NCBI Taxonomy" id="172846"/>
    <lineage>
        <taxon>Eukaryota</taxon>
        <taxon>Metazoa</taxon>
        <taxon>Ecdysozoa</taxon>
        <taxon>Arthropoda</taxon>
        <taxon>Chelicerata</taxon>
        <taxon>Arachnida</taxon>
        <taxon>Araneae</taxon>
        <taxon>Araneomorphae</taxon>
        <taxon>Entelegynae</taxon>
        <taxon>Araneoidea</taxon>
        <taxon>Araneidae</taxon>
        <taxon>Caerostris</taxon>
    </lineage>
</organism>
<protein>
    <submittedName>
        <fullName evidence="1">Uncharacterized protein</fullName>
    </submittedName>
</protein>
<evidence type="ECO:0000313" key="2">
    <source>
        <dbReference type="Proteomes" id="UP001054945"/>
    </source>
</evidence>
<accession>A0AAV4P3C0</accession>
<gene>
    <name evidence="1" type="ORF">CEXT_457791</name>
</gene>
<dbReference type="AlphaFoldDB" id="A0AAV4P3C0"/>
<comment type="caution">
    <text evidence="1">The sequence shown here is derived from an EMBL/GenBank/DDBJ whole genome shotgun (WGS) entry which is preliminary data.</text>
</comment>
<dbReference type="Proteomes" id="UP001054945">
    <property type="component" value="Unassembled WGS sequence"/>
</dbReference>
<dbReference type="EMBL" id="BPLR01021502">
    <property type="protein sequence ID" value="GIX90528.1"/>
    <property type="molecule type" value="Genomic_DNA"/>
</dbReference>
<sequence length="132" mass="15459">MTIQAHCAGPFSGGILSFDFGPLWSFRNARPLHLHISSDLIGRGRTLGLLFSFGATRLCRNLNFNPLDLRWLLNFLVNAHADSKLLYRRNEFDLSEDFRRNYQTHFYFKTARMYGIEERAKCSKVAYEMFRN</sequence>
<keyword evidence="2" id="KW-1185">Reference proteome</keyword>
<proteinExistence type="predicted"/>